<dbReference type="SUPFAM" id="SSF49785">
    <property type="entry name" value="Galactose-binding domain-like"/>
    <property type="match status" value="1"/>
</dbReference>
<dbReference type="Pfam" id="PF02018">
    <property type="entry name" value="CBM_4_9"/>
    <property type="match status" value="1"/>
</dbReference>
<dbReference type="SUPFAM" id="SSF51126">
    <property type="entry name" value="Pectin lyase-like"/>
    <property type="match status" value="2"/>
</dbReference>
<feature type="domain" description="Rhamnogalacturonase A/B/Epimerase-like pectate lyase" evidence="4">
    <location>
        <begin position="445"/>
        <end position="655"/>
    </location>
</feature>
<dbReference type="InterPro" id="IPR012334">
    <property type="entry name" value="Pectin_lyas_fold"/>
</dbReference>
<dbReference type="InterPro" id="IPR024535">
    <property type="entry name" value="RHGA/B-epi-like_pectate_lyase"/>
</dbReference>
<dbReference type="Gene3D" id="2.60.120.260">
    <property type="entry name" value="Galactose-binding domain-like"/>
    <property type="match status" value="1"/>
</dbReference>
<evidence type="ECO:0000259" key="3">
    <source>
        <dbReference type="Pfam" id="PF02018"/>
    </source>
</evidence>
<protein>
    <submittedName>
        <fullName evidence="5">Glycosyl hydrolase family 28-related protein</fullName>
    </submittedName>
</protein>
<dbReference type="InterPro" id="IPR003305">
    <property type="entry name" value="CenC_carb-bd"/>
</dbReference>
<name>A0ABT4CLL8_9CLOT</name>
<keyword evidence="2" id="KW-1133">Transmembrane helix</keyword>
<feature type="domain" description="CBM-cenC" evidence="3">
    <location>
        <begin position="762"/>
        <end position="904"/>
    </location>
</feature>
<dbReference type="Gene3D" id="2.160.20.10">
    <property type="entry name" value="Single-stranded right-handed beta-helix, Pectin lyase-like"/>
    <property type="match status" value="2"/>
</dbReference>
<organism evidence="5 6">
    <name type="scientific">Clostridium ganghwense</name>
    <dbReference type="NCBI Taxonomy" id="312089"/>
    <lineage>
        <taxon>Bacteria</taxon>
        <taxon>Bacillati</taxon>
        <taxon>Bacillota</taxon>
        <taxon>Clostridia</taxon>
        <taxon>Eubacteriales</taxon>
        <taxon>Clostridiaceae</taxon>
        <taxon>Clostridium</taxon>
    </lineage>
</organism>
<evidence type="ECO:0000313" key="6">
    <source>
        <dbReference type="Proteomes" id="UP001079657"/>
    </source>
</evidence>
<keyword evidence="6" id="KW-1185">Reference proteome</keyword>
<comment type="caution">
    <text evidence="5">The sequence shown here is derived from an EMBL/GenBank/DDBJ whole genome shotgun (WGS) entry which is preliminary data.</text>
</comment>
<dbReference type="Proteomes" id="UP001079657">
    <property type="component" value="Unassembled WGS sequence"/>
</dbReference>
<sequence>MKRVVSKILIILIVISMLSPLNDVFAGTMKYYDNIDVSKFPQRLKDHLSNHPWQDGFLDITKQPYSAKGDGITDDTDAIQKAIDDAYVSNLIVYFPEGTYLVSKQLVLNQYPADWLQKDKNIKSGSQRKFGNILVGSTKGKQRPKIVLKDNSNINQNILLLFRYYDSRLEGVQAVNRSQHYLATIRGIDVDMGNNPPNSAISMDGAQYCTIQDINITGKSFYAGIHKIPGAVGSIINVKVSGGDIGILSDSYVPEALVAGVVLENQKEYGVKIVDSRNSPVNLVGFKIVSPQLPSSNYRAVYVDERGAIEKRGGKQSRAHVTLTDGTIEVKGDKGKAIESYNQYVILKNVYVKADTIINTGIKNPPIENVEGDKNNWKKINNYAFAPKDNNGYIHVDGKEYGNSKSDVQYHDDILNENSKEDFVNKHIWPVKMPSYDDEDKVNIVTDYGATPYNNDDDDTVAIQKAIDDTTTEGNGNFGKSIFIPRGHFHVKSTITLKKGTKIFGAGKNISVIHESPDFKILGNTAIVDTVNDKDANIIMSDFAILRQESSQAKGLTNNKYVSMLRVRGNNTVFRDVQFASIEENKDNYYLNSEMIFTENAGGKFYNVAVNTSVKTSSGGNIHGDYRRVLIDGVTNPLTIYQCGVNNTEKAYLMEVRNSNNISIYAIKYEEQNQLLKIKDSSNISITGGYGYFTVVDNIDSIINIENSKQIYLAGIARNTMNKYEERKDKNWIINGKDFIKDDNDIILYIASSVYSKDTKEELLLNNDFEKGLDNWKANGNAQIEEENEKVYQGVKAIKITNQKSKDDSVVQDITSVLQKNGPGKYSLSAWMSVKSKKNSKVNSKKESHKDKSIKAYIKIELKHDGITEYFTVEDNAYDYWNRISDTVNLSWKKLESAKIYIENPHLKTDYYIDEMSFSKDTNSKDVNVKQYSNIKSYNFFLIPVLGVLIVAYMKVYRKNFFRTE</sequence>
<dbReference type="EMBL" id="JAPQES010000001">
    <property type="protein sequence ID" value="MCY6369939.1"/>
    <property type="molecule type" value="Genomic_DNA"/>
</dbReference>
<keyword evidence="2" id="KW-0812">Transmembrane</keyword>
<evidence type="ECO:0000313" key="5">
    <source>
        <dbReference type="EMBL" id="MCY6369939.1"/>
    </source>
</evidence>
<dbReference type="Pfam" id="PF12708">
    <property type="entry name" value="Pect-lyase_RHGA_epim"/>
    <property type="match status" value="2"/>
</dbReference>
<evidence type="ECO:0000259" key="4">
    <source>
        <dbReference type="Pfam" id="PF12708"/>
    </source>
</evidence>
<dbReference type="InterPro" id="IPR011050">
    <property type="entry name" value="Pectin_lyase_fold/virulence"/>
</dbReference>
<evidence type="ECO:0000256" key="2">
    <source>
        <dbReference type="SAM" id="Phobius"/>
    </source>
</evidence>
<keyword evidence="2" id="KW-0472">Membrane</keyword>
<dbReference type="InterPro" id="IPR008979">
    <property type="entry name" value="Galactose-bd-like_sf"/>
</dbReference>
<reference evidence="5" key="1">
    <citation type="submission" date="2022-12" db="EMBL/GenBank/DDBJ databases">
        <authorList>
            <person name="Wang J."/>
        </authorList>
    </citation>
    <scope>NUCLEOTIDE SEQUENCE</scope>
    <source>
        <strain evidence="5">HY-42-06</strain>
    </source>
</reference>
<accession>A0ABT4CLL8</accession>
<gene>
    <name evidence="5" type="ORF">OXH55_04780</name>
</gene>
<evidence type="ECO:0000256" key="1">
    <source>
        <dbReference type="ARBA" id="ARBA00022801"/>
    </source>
</evidence>
<dbReference type="RefSeq" id="WP_268048378.1">
    <property type="nucleotide sequence ID" value="NZ_JAPQES010000001.1"/>
</dbReference>
<dbReference type="GO" id="GO:0016787">
    <property type="term" value="F:hydrolase activity"/>
    <property type="evidence" value="ECO:0007669"/>
    <property type="project" value="UniProtKB-KW"/>
</dbReference>
<keyword evidence="1 5" id="KW-0378">Hydrolase</keyword>
<feature type="transmembrane region" description="Helical" evidence="2">
    <location>
        <begin position="938"/>
        <end position="957"/>
    </location>
</feature>
<feature type="domain" description="Rhamnogalacturonase A/B/Epimerase-like pectate lyase" evidence="4">
    <location>
        <begin position="65"/>
        <end position="249"/>
    </location>
</feature>
<proteinExistence type="predicted"/>